<evidence type="ECO:0000259" key="5">
    <source>
        <dbReference type="PROSITE" id="PS51770"/>
    </source>
</evidence>
<dbReference type="PROSITE" id="PS51770">
    <property type="entry name" value="HOTDOG_ACOT"/>
    <property type="match status" value="2"/>
</dbReference>
<keyword evidence="4" id="KW-0809">Transit peptide</keyword>
<reference evidence="7" key="1">
    <citation type="submission" date="2025-08" db="UniProtKB">
        <authorList>
            <consortium name="RefSeq"/>
        </authorList>
    </citation>
    <scope>IDENTIFICATION</scope>
</reference>
<dbReference type="RefSeq" id="XP_065656297.1">
    <property type="nucleotide sequence ID" value="XM_065800225.1"/>
</dbReference>
<dbReference type="SUPFAM" id="SSF54637">
    <property type="entry name" value="Thioesterase/thiol ester dehydrase-isomerase"/>
    <property type="match status" value="2"/>
</dbReference>
<dbReference type="Proteomes" id="UP001652625">
    <property type="component" value="Chromosome 06"/>
</dbReference>
<dbReference type="InterPro" id="IPR029069">
    <property type="entry name" value="HotDog_dom_sf"/>
</dbReference>
<accession>A0ABM4C407</accession>
<dbReference type="PANTHER" id="PTHR12655:SF0">
    <property type="entry name" value="ACYL-COENZYME A THIOESTERASE 9, MITOCHONDRIAL"/>
    <property type="match status" value="1"/>
</dbReference>
<dbReference type="Gene3D" id="3.10.129.10">
    <property type="entry name" value="Hotdog Thioesterase"/>
    <property type="match status" value="2"/>
</dbReference>
<dbReference type="InterPro" id="IPR033120">
    <property type="entry name" value="HOTDOG_ACOT"/>
</dbReference>
<gene>
    <name evidence="7" type="primary">LOC100198945</name>
</gene>
<name>A0ABM4C407_HYDVU</name>
<keyword evidence="3" id="KW-0378">Hydrolase</keyword>
<dbReference type="CDD" id="cd03442">
    <property type="entry name" value="BFIT_BACH"/>
    <property type="match status" value="2"/>
</dbReference>
<dbReference type="PANTHER" id="PTHR12655">
    <property type="entry name" value="ACYL-COA THIOESTERASE"/>
    <property type="match status" value="1"/>
</dbReference>
<evidence type="ECO:0000256" key="4">
    <source>
        <dbReference type="ARBA" id="ARBA00022946"/>
    </source>
</evidence>
<organism evidence="6 7">
    <name type="scientific">Hydra vulgaris</name>
    <name type="common">Hydra</name>
    <name type="synonym">Hydra attenuata</name>
    <dbReference type="NCBI Taxonomy" id="6087"/>
    <lineage>
        <taxon>Eukaryota</taxon>
        <taxon>Metazoa</taxon>
        <taxon>Cnidaria</taxon>
        <taxon>Hydrozoa</taxon>
        <taxon>Hydroidolina</taxon>
        <taxon>Anthoathecata</taxon>
        <taxon>Aplanulata</taxon>
        <taxon>Hydridae</taxon>
        <taxon>Hydra</taxon>
    </lineage>
</organism>
<keyword evidence="2" id="KW-0677">Repeat</keyword>
<evidence type="ECO:0000313" key="6">
    <source>
        <dbReference type="Proteomes" id="UP001652625"/>
    </source>
</evidence>
<evidence type="ECO:0000313" key="7">
    <source>
        <dbReference type="RefSeq" id="XP_065656297.1"/>
    </source>
</evidence>
<sequence length="435" mass="50426">MFTPRFLLCSKKIQVFYKDNFCKLTKISRNINTKYADITKNDNVIIGTKKLRNRLLKHVGGQRYWLENKDDEEQISYIKTTNQNELVKRSLTDSVQEVILPFGTNINIRENYLNFFGAIRFGKLLEDLDTIAGYVGYKYYKGPTERPPFALVTACVDKINLKENVIHPKEDLKLRGFVSWAGKTSLEITILIYQFKKELNIWKQLADAMFVMAARSMHDGSSAFINPFEVNTEEEKEYFQKGLLNKETRKYKAENSLLKISPTAEERDRVHELFLKTVDPNKSTFSSRIKPENTVWMHETNLKNLIICHPQSRNCYNKIFGGFLMREAFELAWANSCVYIKSIPNIITIDDIVFRKPVEVGSLLYLSSQIVFTKGLYLQVRVLAEVVNPKSGQTDTTNVFHFHFTSNQTFPEVMPSSYAEYMLYLDGLRHCPSNI</sequence>
<comment type="similarity">
    <text evidence="1">Belongs to the acyl coenzyme A hydrolase family.</text>
</comment>
<feature type="domain" description="HotDog ACOT-type" evidence="5">
    <location>
        <begin position="298"/>
        <end position="410"/>
    </location>
</feature>
<evidence type="ECO:0000256" key="1">
    <source>
        <dbReference type="ARBA" id="ARBA00010458"/>
    </source>
</evidence>
<dbReference type="GeneID" id="100198945"/>
<evidence type="ECO:0000256" key="3">
    <source>
        <dbReference type="ARBA" id="ARBA00022801"/>
    </source>
</evidence>
<evidence type="ECO:0000256" key="2">
    <source>
        <dbReference type="ARBA" id="ARBA00022737"/>
    </source>
</evidence>
<feature type="domain" description="HotDog ACOT-type" evidence="5">
    <location>
        <begin position="89"/>
        <end position="218"/>
    </location>
</feature>
<protein>
    <submittedName>
        <fullName evidence="7">Acyl-coenzyme A thioesterase 9, mitochondrial isoform X3</fullName>
    </submittedName>
</protein>
<proteinExistence type="inferred from homology"/>
<keyword evidence="6" id="KW-1185">Reference proteome</keyword>